<organism evidence="5 6">
    <name type="scientific">Knufia fluminis</name>
    <dbReference type="NCBI Taxonomy" id="191047"/>
    <lineage>
        <taxon>Eukaryota</taxon>
        <taxon>Fungi</taxon>
        <taxon>Dikarya</taxon>
        <taxon>Ascomycota</taxon>
        <taxon>Pezizomycotina</taxon>
        <taxon>Eurotiomycetes</taxon>
        <taxon>Chaetothyriomycetidae</taxon>
        <taxon>Chaetothyriales</taxon>
        <taxon>Trichomeriaceae</taxon>
        <taxon>Knufia</taxon>
    </lineage>
</organism>
<dbReference type="InterPro" id="IPR030381">
    <property type="entry name" value="G_DYNAMIN_dom"/>
</dbReference>
<dbReference type="InterPro" id="IPR045063">
    <property type="entry name" value="Dynamin_N"/>
</dbReference>
<dbReference type="PROSITE" id="PS51388">
    <property type="entry name" value="GED"/>
    <property type="match status" value="1"/>
</dbReference>
<evidence type="ECO:0008006" key="7">
    <source>
        <dbReference type="Google" id="ProtNLM"/>
    </source>
</evidence>
<keyword evidence="6" id="KW-1185">Reference proteome</keyword>
<feature type="region of interest" description="Disordered" evidence="2">
    <location>
        <begin position="433"/>
        <end position="495"/>
    </location>
</feature>
<reference evidence="5 6" key="1">
    <citation type="submission" date="2022-12" db="EMBL/GenBank/DDBJ databases">
        <title>Genomic features and morphological characterization of a novel Knufia sp. strain isolated from spacecraft assembly facility.</title>
        <authorList>
            <person name="Teixeira M."/>
            <person name="Chander A.M."/>
            <person name="Stajich J.E."/>
            <person name="Venkateswaran K."/>
        </authorList>
    </citation>
    <scope>NUCLEOTIDE SEQUENCE [LARGE SCALE GENOMIC DNA]</scope>
    <source>
        <strain evidence="5 6">FJI-L2-BK-P2</strain>
    </source>
</reference>
<dbReference type="Pfam" id="PF00350">
    <property type="entry name" value="Dynamin_N"/>
    <property type="match status" value="1"/>
</dbReference>
<dbReference type="Gene3D" id="1.20.120.1240">
    <property type="entry name" value="Dynamin, middle domain"/>
    <property type="match status" value="1"/>
</dbReference>
<evidence type="ECO:0000313" key="6">
    <source>
        <dbReference type="Proteomes" id="UP001316803"/>
    </source>
</evidence>
<feature type="domain" description="Dynamin-type G" evidence="4">
    <location>
        <begin position="44"/>
        <end position="357"/>
    </location>
</feature>
<dbReference type="Gene3D" id="3.40.50.300">
    <property type="entry name" value="P-loop containing nucleotide triphosphate hydrolases"/>
    <property type="match status" value="1"/>
</dbReference>
<sequence length="844" mass="95017">MSQSSTVDMPPTFSDQAAAPILGDEAQRLISCNQKLQELGIDDTIKLPRIVVIGDQSTGKSSLIEAISTIKVPKDTNLCTKCPIAINLTNGSTPSSPWRCTVRIEEKYSFNTRQKKVSKANPLGPWQLQKDTKVTTIRTTEDAKELCALIDVAQRLLLNPSRDRGSLVDIEVPSDKLEKFSPNTIRVDISAGEWPNLSFIDLPGVIQTPGRGQPEYYVDVVTSLARTYAKDDNNVIMLTLPINHDVSNSKSYSIIQQENAQSRAIAIFTKVDLAREEERRDCLDKYFGDEAEEEFEYGHQMVMLASGPGLEIETEDMFFSKQPWSRLPQAVQQRLGVRNLTGLLRRILFQKTSETLPGNLQKIQVRLGEVRDKLDAMPEPPDALELPYQLREQIHVFEGNIKQLFTSSQDTTATSSSSRNKLVQSMQRFGSRISKGKPTMLRKTDAESEKLSRAERSLREGSSVDPVSIDTDSESGRPAMTSFLPKQSPRKANKADTRVQCFRLEEIRHMNHERYQSSVPGEIEPTAVEQMHRMSIQYWGITFKEFMSEVSKLVHKEVLQCVLNTFGNQRHLALYAQVEALTREYLDDVVQSEWTHLDRLCDAEQKHPLTFNTDSVKESEMESLTQLREKRAEARLKIARAIQKSQNAGKKKVKEVTLEDLGPDPWDVEVKMAAKTKAYYDVASHRFVDSVCQQVFAHLVPRCQGALVQYIKQHLGLNDIPRNRTRIVALMSEDAAREAYRAQMISEMERLNEGHAYIASVLGTVNGPRISDGTAGDSIYADAIMSDENVASPTNISPSKRKAAIEQDDVEAESPTKRNQVRHGAAVREHTPLVNRSRSFEPEE</sequence>
<dbReference type="SMART" id="SM00053">
    <property type="entry name" value="DYNc"/>
    <property type="match status" value="1"/>
</dbReference>
<dbReference type="GO" id="GO:0005874">
    <property type="term" value="C:microtubule"/>
    <property type="evidence" value="ECO:0007669"/>
    <property type="project" value="TreeGrafter"/>
</dbReference>
<protein>
    <recommendedName>
        <fullName evidence="7">Dynamin family protein</fullName>
    </recommendedName>
</protein>
<dbReference type="GO" id="GO:0005525">
    <property type="term" value="F:GTP binding"/>
    <property type="evidence" value="ECO:0007669"/>
    <property type="project" value="InterPro"/>
</dbReference>
<dbReference type="PANTHER" id="PTHR11566">
    <property type="entry name" value="DYNAMIN"/>
    <property type="match status" value="1"/>
</dbReference>
<comment type="caution">
    <text evidence="5">The sequence shown here is derived from an EMBL/GenBank/DDBJ whole genome shotgun (WGS) entry which is preliminary data.</text>
</comment>
<dbReference type="InterPro" id="IPR027417">
    <property type="entry name" value="P-loop_NTPase"/>
</dbReference>
<dbReference type="Proteomes" id="UP001316803">
    <property type="component" value="Unassembled WGS sequence"/>
</dbReference>
<dbReference type="InterPro" id="IPR001401">
    <property type="entry name" value="Dynamin_GTPase"/>
</dbReference>
<dbReference type="GO" id="GO:0031623">
    <property type="term" value="P:receptor internalization"/>
    <property type="evidence" value="ECO:0007669"/>
    <property type="project" value="TreeGrafter"/>
</dbReference>
<dbReference type="AlphaFoldDB" id="A0AAN8EA33"/>
<keyword evidence="1" id="KW-0175">Coiled coil</keyword>
<evidence type="ECO:0000259" key="4">
    <source>
        <dbReference type="PROSITE" id="PS51718"/>
    </source>
</evidence>
<dbReference type="InterPro" id="IPR022812">
    <property type="entry name" value="Dynamin"/>
</dbReference>
<evidence type="ECO:0000256" key="1">
    <source>
        <dbReference type="SAM" id="Coils"/>
    </source>
</evidence>
<feature type="compositionally biased region" description="Basic and acidic residues" evidence="2">
    <location>
        <begin position="442"/>
        <end position="459"/>
    </location>
</feature>
<feature type="region of interest" description="Disordered" evidence="2">
    <location>
        <begin position="791"/>
        <end position="844"/>
    </location>
</feature>
<dbReference type="InterPro" id="IPR020850">
    <property type="entry name" value="GED_dom"/>
</dbReference>
<evidence type="ECO:0000313" key="5">
    <source>
        <dbReference type="EMBL" id="KAK5950294.1"/>
    </source>
</evidence>
<proteinExistence type="predicted"/>
<dbReference type="GO" id="GO:0008017">
    <property type="term" value="F:microtubule binding"/>
    <property type="evidence" value="ECO:0007669"/>
    <property type="project" value="TreeGrafter"/>
</dbReference>
<dbReference type="GO" id="GO:0005737">
    <property type="term" value="C:cytoplasm"/>
    <property type="evidence" value="ECO:0007669"/>
    <property type="project" value="TreeGrafter"/>
</dbReference>
<dbReference type="PRINTS" id="PR00195">
    <property type="entry name" value="DYNAMIN"/>
</dbReference>
<dbReference type="EMBL" id="JAKLMC020000028">
    <property type="protein sequence ID" value="KAK5950294.1"/>
    <property type="molecule type" value="Genomic_DNA"/>
</dbReference>
<dbReference type="PANTHER" id="PTHR11566:SF131">
    <property type="entry name" value="GTPASE, PUTATIVE (AFU_ORTHOLOGUE AFUA_6G07630)-RELATED"/>
    <property type="match status" value="1"/>
</dbReference>
<dbReference type="GO" id="GO:0003924">
    <property type="term" value="F:GTPase activity"/>
    <property type="evidence" value="ECO:0007669"/>
    <property type="project" value="InterPro"/>
</dbReference>
<gene>
    <name evidence="5" type="ORF">OHC33_008763</name>
</gene>
<feature type="domain" description="GED" evidence="3">
    <location>
        <begin position="669"/>
        <end position="766"/>
    </location>
</feature>
<dbReference type="SUPFAM" id="SSF52540">
    <property type="entry name" value="P-loop containing nucleoside triphosphate hydrolases"/>
    <property type="match status" value="1"/>
</dbReference>
<evidence type="ECO:0000259" key="3">
    <source>
        <dbReference type="PROSITE" id="PS51388"/>
    </source>
</evidence>
<accession>A0AAN8EA33</accession>
<dbReference type="PROSITE" id="PS51718">
    <property type="entry name" value="G_DYNAMIN_2"/>
    <property type="match status" value="1"/>
</dbReference>
<feature type="coiled-coil region" evidence="1">
    <location>
        <begin position="617"/>
        <end position="644"/>
    </location>
</feature>
<name>A0AAN8EA33_9EURO</name>
<dbReference type="GO" id="GO:0005886">
    <property type="term" value="C:plasma membrane"/>
    <property type="evidence" value="ECO:0007669"/>
    <property type="project" value="TreeGrafter"/>
</dbReference>
<evidence type="ECO:0000256" key="2">
    <source>
        <dbReference type="SAM" id="MobiDB-lite"/>
    </source>
</evidence>